<comment type="caution">
    <text evidence="1">The sequence shown here is derived from an EMBL/GenBank/DDBJ whole genome shotgun (WGS) entry which is preliminary data.</text>
</comment>
<gene>
    <name evidence="1" type="ORF">T02_8021</name>
</gene>
<accession>A0A0V1LLM6</accession>
<evidence type="ECO:0000313" key="1">
    <source>
        <dbReference type="EMBL" id="KRZ60394.1"/>
    </source>
</evidence>
<dbReference type="Proteomes" id="UP000054721">
    <property type="component" value="Unassembled WGS sequence"/>
</dbReference>
<sequence>MNYFCLLTECVINLILARNCISQYREQFLRRRSLFVFNFQSTLLLRVKINIYLWNGLTDRTSCFDRKLCTDWSWLCETSRFCSTETGVCGLMIHSLLGKLLNLSSLLTTPTVVQNCRCCVLSALSSSSSSSSSCDFSAANITD</sequence>
<keyword evidence="2" id="KW-1185">Reference proteome</keyword>
<organism evidence="1 2">
    <name type="scientific">Trichinella nativa</name>
    <dbReference type="NCBI Taxonomy" id="6335"/>
    <lineage>
        <taxon>Eukaryota</taxon>
        <taxon>Metazoa</taxon>
        <taxon>Ecdysozoa</taxon>
        <taxon>Nematoda</taxon>
        <taxon>Enoplea</taxon>
        <taxon>Dorylaimia</taxon>
        <taxon>Trichinellida</taxon>
        <taxon>Trichinellidae</taxon>
        <taxon>Trichinella</taxon>
    </lineage>
</organism>
<evidence type="ECO:0000313" key="2">
    <source>
        <dbReference type="Proteomes" id="UP000054721"/>
    </source>
</evidence>
<dbReference type="EMBL" id="JYDW01000029">
    <property type="protein sequence ID" value="KRZ60394.1"/>
    <property type="molecule type" value="Genomic_DNA"/>
</dbReference>
<name>A0A0V1LLM6_9BILA</name>
<dbReference type="AlphaFoldDB" id="A0A0V1LLM6"/>
<protein>
    <submittedName>
        <fullName evidence="1">Uncharacterized protein</fullName>
    </submittedName>
</protein>
<proteinExistence type="predicted"/>
<reference evidence="1 2" key="1">
    <citation type="submission" date="2015-05" db="EMBL/GenBank/DDBJ databases">
        <title>Evolution of Trichinella species and genotypes.</title>
        <authorList>
            <person name="Korhonen P.K."/>
            <person name="Edoardo P."/>
            <person name="Giuseppe L.R."/>
            <person name="Gasser R.B."/>
        </authorList>
    </citation>
    <scope>NUCLEOTIDE SEQUENCE [LARGE SCALE GENOMIC DNA]</scope>
    <source>
        <strain evidence="1">ISS10</strain>
    </source>
</reference>
<dbReference type="OrthoDB" id="5937121at2759"/>